<gene>
    <name evidence="2" type="ORF">SAMN05443667_10925</name>
</gene>
<sequence>MKKTLLLLTVLVGFISCKEEAVNKPDNLIARDKMIDVMYDLSILDAVKYQNPASVDTFKINPSQYIYKKYKIDSVQFAQSNIYYASTYIDYKEMYDEIIKRIDSKKTVLDSLVKKQEKKEAKATADSIKRIKVTPLKTDSLALKKGSIARKKKKDTLRIQ</sequence>
<reference evidence="3" key="1">
    <citation type="submission" date="2016-10" db="EMBL/GenBank/DDBJ databases">
        <authorList>
            <person name="Varghese N."/>
            <person name="Submissions S."/>
        </authorList>
    </citation>
    <scope>NUCLEOTIDE SEQUENCE [LARGE SCALE GENOMIC DNA]</scope>
    <source>
        <strain evidence="3">DSM 22376</strain>
    </source>
</reference>
<dbReference type="EMBL" id="FNRD01000009">
    <property type="protein sequence ID" value="SEA80617.1"/>
    <property type="molecule type" value="Genomic_DNA"/>
</dbReference>
<keyword evidence="3" id="KW-1185">Reference proteome</keyword>
<accession>A0A1H4E718</accession>
<organism evidence="2 3">
    <name type="scientific">Flavobacterium gillisiae</name>
    <dbReference type="NCBI Taxonomy" id="150146"/>
    <lineage>
        <taxon>Bacteria</taxon>
        <taxon>Pseudomonadati</taxon>
        <taxon>Bacteroidota</taxon>
        <taxon>Flavobacteriia</taxon>
        <taxon>Flavobacteriales</taxon>
        <taxon>Flavobacteriaceae</taxon>
        <taxon>Flavobacterium</taxon>
    </lineage>
</organism>
<dbReference type="AlphaFoldDB" id="A0A1H4E718"/>
<protein>
    <recommendedName>
        <fullName evidence="1">DUF4296 domain-containing protein</fullName>
    </recommendedName>
</protein>
<evidence type="ECO:0000313" key="3">
    <source>
        <dbReference type="Proteomes" id="UP000198951"/>
    </source>
</evidence>
<proteinExistence type="predicted"/>
<dbReference type="Pfam" id="PF14129">
    <property type="entry name" value="DUF4296"/>
    <property type="match status" value="1"/>
</dbReference>
<evidence type="ECO:0000259" key="1">
    <source>
        <dbReference type="Pfam" id="PF14129"/>
    </source>
</evidence>
<dbReference type="RefSeq" id="WP_091090794.1">
    <property type="nucleotide sequence ID" value="NZ_FNRD01000009.1"/>
</dbReference>
<feature type="domain" description="DUF4296" evidence="1">
    <location>
        <begin position="25"/>
        <end position="106"/>
    </location>
</feature>
<evidence type="ECO:0000313" key="2">
    <source>
        <dbReference type="EMBL" id="SEA80617.1"/>
    </source>
</evidence>
<dbReference type="PROSITE" id="PS51257">
    <property type="entry name" value="PROKAR_LIPOPROTEIN"/>
    <property type="match status" value="1"/>
</dbReference>
<dbReference type="OrthoDB" id="1525222at2"/>
<dbReference type="InterPro" id="IPR025381">
    <property type="entry name" value="DUF4296"/>
</dbReference>
<dbReference type="Proteomes" id="UP000198951">
    <property type="component" value="Unassembled WGS sequence"/>
</dbReference>
<dbReference type="STRING" id="150146.SAMN05443667_10925"/>
<name>A0A1H4E718_9FLAO</name>